<reference evidence="2" key="2">
    <citation type="journal article" date="2021" name="PeerJ">
        <title>Extensive microbial diversity within the chicken gut microbiome revealed by metagenomics and culture.</title>
        <authorList>
            <person name="Gilroy R."/>
            <person name="Ravi A."/>
            <person name="Getino M."/>
            <person name="Pursley I."/>
            <person name="Horton D.L."/>
            <person name="Alikhan N.F."/>
            <person name="Baker D."/>
            <person name="Gharbi K."/>
            <person name="Hall N."/>
            <person name="Watson M."/>
            <person name="Adriaenssens E.M."/>
            <person name="Foster-Nyarko E."/>
            <person name="Jarju S."/>
            <person name="Secka A."/>
            <person name="Antonio M."/>
            <person name="Oren A."/>
            <person name="Chaudhuri R.R."/>
            <person name="La Ragione R."/>
            <person name="Hildebrand F."/>
            <person name="Pallen M.J."/>
        </authorList>
    </citation>
    <scope>NUCLEOTIDE SEQUENCE</scope>
    <source>
        <strain evidence="2">ChiGjej1B1-19959</strain>
    </source>
</reference>
<protein>
    <submittedName>
        <fullName evidence="2">Uncharacterized protein</fullName>
    </submittedName>
</protein>
<dbReference type="AlphaFoldDB" id="A0A9D1LDY4"/>
<keyword evidence="1" id="KW-0812">Transmembrane</keyword>
<feature type="transmembrane region" description="Helical" evidence="1">
    <location>
        <begin position="102"/>
        <end position="127"/>
    </location>
</feature>
<evidence type="ECO:0000313" key="3">
    <source>
        <dbReference type="Proteomes" id="UP000824071"/>
    </source>
</evidence>
<comment type="caution">
    <text evidence="2">The sequence shown here is derived from an EMBL/GenBank/DDBJ whole genome shotgun (WGS) entry which is preliminary data.</text>
</comment>
<dbReference type="Proteomes" id="UP000824071">
    <property type="component" value="Unassembled WGS sequence"/>
</dbReference>
<accession>A0A9D1LDY4</accession>
<keyword evidence="1" id="KW-1133">Transmembrane helix</keyword>
<reference evidence="2" key="1">
    <citation type="submission" date="2020-10" db="EMBL/GenBank/DDBJ databases">
        <authorList>
            <person name="Gilroy R."/>
        </authorList>
    </citation>
    <scope>NUCLEOTIDE SEQUENCE</scope>
    <source>
        <strain evidence="2">ChiGjej1B1-19959</strain>
    </source>
</reference>
<keyword evidence="1" id="KW-0472">Membrane</keyword>
<sequence length="272" mass="29605">MAEPQVFRPDYSGAGEARGTYNDSSAGFSVSYIKKKDIKTLYPSGGFSVRGQVGAGREELGRLESGEASVPVYSIAKLAHKRVAGYVPVGGDDYIAVMQDTLLLWILLMLLALAAIAGLAFGIHAAVQASAEPETTTAPAGVLDPNAEEGLGQLDVPEHIDTDTAMIDFNGITEMHFVAGQREQNYVFSNPKDNPCYYKITVTLSDTGETIYTSDLLPPGYSISRFEISRELEVGEYATLVHFDTYSFDKEQRPLNKMNFRTTIIVEEPAGE</sequence>
<proteinExistence type="predicted"/>
<organism evidence="2 3">
    <name type="scientific">Candidatus Fimenecus excrementigallinarum</name>
    <dbReference type="NCBI Taxonomy" id="2840816"/>
    <lineage>
        <taxon>Bacteria</taxon>
        <taxon>Bacillati</taxon>
        <taxon>Bacillota</taxon>
        <taxon>Clostridia</taxon>
        <taxon>Candidatus Fimenecus</taxon>
    </lineage>
</organism>
<name>A0A9D1LDY4_9FIRM</name>
<evidence type="ECO:0000313" key="2">
    <source>
        <dbReference type="EMBL" id="HIU35321.1"/>
    </source>
</evidence>
<gene>
    <name evidence="2" type="ORF">IAC53_01765</name>
</gene>
<evidence type="ECO:0000256" key="1">
    <source>
        <dbReference type="SAM" id="Phobius"/>
    </source>
</evidence>
<dbReference type="EMBL" id="DVMW01000016">
    <property type="protein sequence ID" value="HIU35321.1"/>
    <property type="molecule type" value="Genomic_DNA"/>
</dbReference>